<accession>A0ABP6ZEY1</accession>
<evidence type="ECO:0000259" key="5">
    <source>
        <dbReference type="PROSITE" id="PS50937"/>
    </source>
</evidence>
<evidence type="ECO:0000256" key="2">
    <source>
        <dbReference type="ARBA" id="ARBA00023015"/>
    </source>
</evidence>
<dbReference type="PRINTS" id="PR00040">
    <property type="entry name" value="HTHMERR"/>
</dbReference>
<reference evidence="7" key="1">
    <citation type="journal article" date="2019" name="Int. J. Syst. Evol. Microbiol.">
        <title>The Global Catalogue of Microorganisms (GCM) 10K type strain sequencing project: providing services to taxonomists for standard genome sequencing and annotation.</title>
        <authorList>
            <consortium name="The Broad Institute Genomics Platform"/>
            <consortium name="The Broad Institute Genome Sequencing Center for Infectious Disease"/>
            <person name="Wu L."/>
            <person name="Ma J."/>
        </authorList>
    </citation>
    <scope>NUCLEOTIDE SEQUENCE [LARGE SCALE GENOMIC DNA]</scope>
    <source>
        <strain evidence="7">JCM 16902</strain>
    </source>
</reference>
<dbReference type="PROSITE" id="PS50937">
    <property type="entry name" value="HTH_MERR_2"/>
    <property type="match status" value="1"/>
</dbReference>
<evidence type="ECO:0000313" key="6">
    <source>
        <dbReference type="EMBL" id="GAA3605829.1"/>
    </source>
</evidence>
<keyword evidence="4" id="KW-0804">Transcription</keyword>
<evidence type="ECO:0000256" key="3">
    <source>
        <dbReference type="ARBA" id="ARBA00023125"/>
    </source>
</evidence>
<comment type="caution">
    <text evidence="6">The sequence shown here is derived from an EMBL/GenBank/DDBJ whole genome shotgun (WGS) entry which is preliminary data.</text>
</comment>
<dbReference type="InterPro" id="IPR000551">
    <property type="entry name" value="MerR-type_HTH_dom"/>
</dbReference>
<sequence length="127" mass="14056">MAEVKISDLSTKTGVSARSLRYYEQQGLITAGRRANGYRDYDDEAVATVLTIRSLLDLGFPSELIRTVMPCTKGDTDQAVCEGVVERVTAIRDEMAQRVVQMEQTRDTLTRYLGEQAAGLRPVTPAK</sequence>
<proteinExistence type="predicted"/>
<gene>
    <name evidence="6" type="ORF">GCM10022223_22070</name>
</gene>
<name>A0ABP6ZEY1_9ACTN</name>
<protein>
    <submittedName>
        <fullName evidence="6">MerR family transcriptional regulator</fullName>
    </submittedName>
</protein>
<dbReference type="Proteomes" id="UP001501074">
    <property type="component" value="Unassembled WGS sequence"/>
</dbReference>
<dbReference type="Gene3D" id="1.10.1660.10">
    <property type="match status" value="1"/>
</dbReference>
<dbReference type="Pfam" id="PF13411">
    <property type="entry name" value="MerR_1"/>
    <property type="match status" value="1"/>
</dbReference>
<organism evidence="6 7">
    <name type="scientific">Kineosporia mesophila</name>
    <dbReference type="NCBI Taxonomy" id="566012"/>
    <lineage>
        <taxon>Bacteria</taxon>
        <taxon>Bacillati</taxon>
        <taxon>Actinomycetota</taxon>
        <taxon>Actinomycetes</taxon>
        <taxon>Kineosporiales</taxon>
        <taxon>Kineosporiaceae</taxon>
        <taxon>Kineosporia</taxon>
    </lineage>
</organism>
<dbReference type="SMART" id="SM00422">
    <property type="entry name" value="HTH_MERR"/>
    <property type="match status" value="1"/>
</dbReference>
<evidence type="ECO:0000256" key="1">
    <source>
        <dbReference type="ARBA" id="ARBA00022491"/>
    </source>
</evidence>
<feature type="domain" description="HTH merR-type" evidence="5">
    <location>
        <begin position="6"/>
        <end position="71"/>
    </location>
</feature>
<dbReference type="InterPro" id="IPR009061">
    <property type="entry name" value="DNA-bd_dom_put_sf"/>
</dbReference>
<keyword evidence="2" id="KW-0805">Transcription regulation</keyword>
<dbReference type="PANTHER" id="PTHR30204">
    <property type="entry name" value="REDOX-CYCLING DRUG-SENSING TRANSCRIPTIONAL ACTIVATOR SOXR"/>
    <property type="match status" value="1"/>
</dbReference>
<keyword evidence="7" id="KW-1185">Reference proteome</keyword>
<dbReference type="SUPFAM" id="SSF46955">
    <property type="entry name" value="Putative DNA-binding domain"/>
    <property type="match status" value="1"/>
</dbReference>
<dbReference type="PANTHER" id="PTHR30204:SF69">
    <property type="entry name" value="MERR-FAMILY TRANSCRIPTIONAL REGULATOR"/>
    <property type="match status" value="1"/>
</dbReference>
<dbReference type="PROSITE" id="PS00552">
    <property type="entry name" value="HTH_MERR_1"/>
    <property type="match status" value="1"/>
</dbReference>
<keyword evidence="3" id="KW-0238">DNA-binding</keyword>
<dbReference type="RefSeq" id="WP_231483192.1">
    <property type="nucleotide sequence ID" value="NZ_BAAAZO010000003.1"/>
</dbReference>
<evidence type="ECO:0000313" key="7">
    <source>
        <dbReference type="Proteomes" id="UP001501074"/>
    </source>
</evidence>
<dbReference type="EMBL" id="BAAAZO010000003">
    <property type="protein sequence ID" value="GAA3605829.1"/>
    <property type="molecule type" value="Genomic_DNA"/>
</dbReference>
<dbReference type="InterPro" id="IPR047057">
    <property type="entry name" value="MerR_fam"/>
</dbReference>
<keyword evidence="1" id="KW-0678">Repressor</keyword>
<evidence type="ECO:0000256" key="4">
    <source>
        <dbReference type="ARBA" id="ARBA00023163"/>
    </source>
</evidence>